<evidence type="ECO:0000256" key="1">
    <source>
        <dbReference type="SAM" id="MobiDB-lite"/>
    </source>
</evidence>
<dbReference type="EMBL" id="JBBNAG010000005">
    <property type="protein sequence ID" value="KAK9132878.1"/>
    <property type="molecule type" value="Genomic_DNA"/>
</dbReference>
<proteinExistence type="predicted"/>
<evidence type="ECO:0000313" key="3">
    <source>
        <dbReference type="Proteomes" id="UP001419268"/>
    </source>
</evidence>
<feature type="compositionally biased region" description="Polar residues" evidence="1">
    <location>
        <begin position="75"/>
        <end position="84"/>
    </location>
</feature>
<accession>A0AAP0P6P2</accession>
<dbReference type="Proteomes" id="UP001419268">
    <property type="component" value="Unassembled WGS sequence"/>
</dbReference>
<dbReference type="AlphaFoldDB" id="A0AAP0P6P2"/>
<protein>
    <submittedName>
        <fullName evidence="2">Uncharacterized protein</fullName>
    </submittedName>
</protein>
<evidence type="ECO:0000313" key="2">
    <source>
        <dbReference type="EMBL" id="KAK9132878.1"/>
    </source>
</evidence>
<sequence>MSGDAPRDAFQHGTGVASDVFEGMARTHNTVSREEIGAQEMKGARAGRRAQSASYRKSKELRRAKASVAGDFPNEASTAPASVSPSRAQRGKVAASYVVKYNFQVKLWERWQDHVQSARSRGQRASVPWAMNKYYMGWFIDVSHPRVENQARITVGTEDNDDIYDVTGTTGFGGHHGLEGVAARIRRLGFKGGENGGRVFEAPHGDWFEWSVGYHNI</sequence>
<feature type="region of interest" description="Disordered" evidence="1">
    <location>
        <begin position="25"/>
        <end position="84"/>
    </location>
</feature>
<reference evidence="2 3" key="1">
    <citation type="submission" date="2024-01" db="EMBL/GenBank/DDBJ databases">
        <title>Genome assemblies of Stephania.</title>
        <authorList>
            <person name="Yang L."/>
        </authorList>
    </citation>
    <scope>NUCLEOTIDE SEQUENCE [LARGE SCALE GENOMIC DNA]</scope>
    <source>
        <strain evidence="2">JXDWG</strain>
        <tissue evidence="2">Leaf</tissue>
    </source>
</reference>
<organism evidence="2 3">
    <name type="scientific">Stephania cephalantha</name>
    <dbReference type="NCBI Taxonomy" id="152367"/>
    <lineage>
        <taxon>Eukaryota</taxon>
        <taxon>Viridiplantae</taxon>
        <taxon>Streptophyta</taxon>
        <taxon>Embryophyta</taxon>
        <taxon>Tracheophyta</taxon>
        <taxon>Spermatophyta</taxon>
        <taxon>Magnoliopsida</taxon>
        <taxon>Ranunculales</taxon>
        <taxon>Menispermaceae</taxon>
        <taxon>Menispermoideae</taxon>
        <taxon>Cissampelideae</taxon>
        <taxon>Stephania</taxon>
    </lineage>
</organism>
<keyword evidence="3" id="KW-1185">Reference proteome</keyword>
<gene>
    <name evidence="2" type="ORF">Scep_012406</name>
</gene>
<name>A0AAP0P6P2_9MAGN</name>
<comment type="caution">
    <text evidence="2">The sequence shown here is derived from an EMBL/GenBank/DDBJ whole genome shotgun (WGS) entry which is preliminary data.</text>
</comment>